<dbReference type="PANTHER" id="PTHR40037:SF1">
    <property type="entry name" value="PHOSPHOESTERASE SAOUHSC_00951-RELATED"/>
    <property type="match status" value="1"/>
</dbReference>
<reference evidence="2" key="1">
    <citation type="journal article" date="2019" name="Int. J. Syst. Evol. Microbiol.">
        <title>The Global Catalogue of Microorganisms (GCM) 10K type strain sequencing project: providing services to taxonomists for standard genome sequencing and annotation.</title>
        <authorList>
            <consortium name="The Broad Institute Genomics Platform"/>
            <consortium name="The Broad Institute Genome Sequencing Center for Infectious Disease"/>
            <person name="Wu L."/>
            <person name="Ma J."/>
        </authorList>
    </citation>
    <scope>NUCLEOTIDE SEQUENCE [LARGE SCALE GENOMIC DNA]</scope>
    <source>
        <strain evidence="2">JCM 9458</strain>
    </source>
</reference>
<gene>
    <name evidence="1" type="ORF">GCM10020369_52470</name>
</gene>
<dbReference type="EMBL" id="BAAAYN010000036">
    <property type="protein sequence ID" value="GAA3392092.1"/>
    <property type="molecule type" value="Genomic_DNA"/>
</dbReference>
<comment type="caution">
    <text evidence="1">The sequence shown here is derived from an EMBL/GenBank/DDBJ whole genome shotgun (WGS) entry which is preliminary data.</text>
</comment>
<name>A0ABP6T5K2_9ACTN</name>
<dbReference type="SUPFAM" id="SSF55144">
    <property type="entry name" value="LigT-like"/>
    <property type="match status" value="1"/>
</dbReference>
<sequence length="172" mass="19210">MTRTIGVALSIPAPYGPQLDGHRRAAGDPMAEFIPAHVTLLGPTPLADDEVPAVVEHLRVAATRHTAFDLHLRGTGTFRPVTAVVFVTVASGISECEMLEKDIRTGPLDRERLYPYHPHVTVAHDLDDEALDRVYVELAHFEARFRVPGFTLFEHGVDGRWRPRQEFPFPVE</sequence>
<proteinExistence type="predicted"/>
<protein>
    <submittedName>
        <fullName evidence="1">2'-5' RNA ligase family protein</fullName>
    </submittedName>
</protein>
<organism evidence="1 2">
    <name type="scientific">Cryptosporangium minutisporangium</name>
    <dbReference type="NCBI Taxonomy" id="113569"/>
    <lineage>
        <taxon>Bacteria</taxon>
        <taxon>Bacillati</taxon>
        <taxon>Actinomycetota</taxon>
        <taxon>Actinomycetes</taxon>
        <taxon>Cryptosporangiales</taxon>
        <taxon>Cryptosporangiaceae</taxon>
        <taxon>Cryptosporangium</taxon>
    </lineage>
</organism>
<dbReference type="RefSeq" id="WP_345730879.1">
    <property type="nucleotide sequence ID" value="NZ_BAAAYN010000036.1"/>
</dbReference>
<keyword evidence="2" id="KW-1185">Reference proteome</keyword>
<dbReference type="Proteomes" id="UP001501676">
    <property type="component" value="Unassembled WGS sequence"/>
</dbReference>
<dbReference type="InterPro" id="IPR050580">
    <property type="entry name" value="2H_phosphoesterase_YjcG-like"/>
</dbReference>
<evidence type="ECO:0000313" key="2">
    <source>
        <dbReference type="Proteomes" id="UP001501676"/>
    </source>
</evidence>
<dbReference type="Pfam" id="PF13563">
    <property type="entry name" value="2_5_RNA_ligase2"/>
    <property type="match status" value="1"/>
</dbReference>
<dbReference type="InterPro" id="IPR009097">
    <property type="entry name" value="Cyclic_Pdiesterase"/>
</dbReference>
<dbReference type="GO" id="GO:0016874">
    <property type="term" value="F:ligase activity"/>
    <property type="evidence" value="ECO:0007669"/>
    <property type="project" value="UniProtKB-KW"/>
</dbReference>
<dbReference type="Gene3D" id="3.90.1140.10">
    <property type="entry name" value="Cyclic phosphodiesterase"/>
    <property type="match status" value="1"/>
</dbReference>
<accession>A0ABP6T5K2</accession>
<dbReference type="PANTHER" id="PTHR40037">
    <property type="entry name" value="PHOSPHOESTERASE YJCG-RELATED"/>
    <property type="match status" value="1"/>
</dbReference>
<evidence type="ECO:0000313" key="1">
    <source>
        <dbReference type="EMBL" id="GAA3392092.1"/>
    </source>
</evidence>
<keyword evidence="1" id="KW-0436">Ligase</keyword>